<gene>
    <name evidence="1" type="ORF">ETEE_0639</name>
</gene>
<accession>A0A076LF09</accession>
<organism evidence="1 2">
    <name type="scientific">Edwardsiella anguillarum ET080813</name>
    <dbReference type="NCBI Taxonomy" id="667120"/>
    <lineage>
        <taxon>Bacteria</taxon>
        <taxon>Pseudomonadati</taxon>
        <taxon>Pseudomonadota</taxon>
        <taxon>Gammaproteobacteria</taxon>
        <taxon>Enterobacterales</taxon>
        <taxon>Hafniaceae</taxon>
        <taxon>Edwardsiella</taxon>
    </lineage>
</organism>
<dbReference type="AlphaFoldDB" id="A0A076LF09"/>
<proteinExistence type="predicted"/>
<name>A0A076LF09_9GAMM</name>
<reference evidence="1 2" key="1">
    <citation type="journal article" date="2012" name="PLoS ONE">
        <title>Edwardsiella comparative phylogenomics reveal the new intra/inter-species taxonomic relationships, virulence evolution and niche adaptation mechanisms.</title>
        <authorList>
            <person name="Yang M."/>
            <person name="Lv Y."/>
            <person name="Xiao J."/>
            <person name="Wu H."/>
            <person name="Zheng H."/>
            <person name="Liu Q."/>
            <person name="Zhang Y."/>
            <person name="Wang Q."/>
        </authorList>
    </citation>
    <scope>NUCLEOTIDE SEQUENCE [LARGE SCALE GENOMIC DNA]</scope>
    <source>
        <strain evidence="2">080813</strain>
    </source>
</reference>
<dbReference type="EMBL" id="CP006664">
    <property type="protein sequence ID" value="AIJ07110.1"/>
    <property type="molecule type" value="Genomic_DNA"/>
</dbReference>
<dbReference type="HOGENOM" id="CLU_3215555_0_0_6"/>
<evidence type="ECO:0000313" key="1">
    <source>
        <dbReference type="EMBL" id="AIJ07110.1"/>
    </source>
</evidence>
<dbReference type="KEGG" id="ete:ETEE_0639"/>
<dbReference type="Proteomes" id="UP000028681">
    <property type="component" value="Chromosome"/>
</dbReference>
<protein>
    <submittedName>
        <fullName evidence="1">Uncharacterized protein</fullName>
    </submittedName>
</protein>
<evidence type="ECO:0000313" key="2">
    <source>
        <dbReference type="Proteomes" id="UP000028681"/>
    </source>
</evidence>
<sequence>MQFEGFAHDSLPHYAAAMRRQKKTAPRGAGLLCEPAILLDIYPA</sequence>